<keyword evidence="1" id="KW-1133">Transmembrane helix</keyword>
<evidence type="ECO:0000256" key="1">
    <source>
        <dbReference type="SAM" id="Phobius"/>
    </source>
</evidence>
<keyword evidence="1" id="KW-0812">Transmembrane</keyword>
<gene>
    <name evidence="2" type="ORF">glysoja_038824</name>
</gene>
<keyword evidence="2" id="KW-0560">Oxidoreductase</keyword>
<dbReference type="AlphaFoldDB" id="A0A0B2PW21"/>
<feature type="transmembrane region" description="Helical" evidence="1">
    <location>
        <begin position="52"/>
        <end position="72"/>
    </location>
</feature>
<dbReference type="EMBL" id="KN662700">
    <property type="protein sequence ID" value="KHN13320.1"/>
    <property type="molecule type" value="Genomic_DNA"/>
</dbReference>
<organism evidence="2">
    <name type="scientific">Glycine soja</name>
    <name type="common">Wild soybean</name>
    <dbReference type="NCBI Taxonomy" id="3848"/>
    <lineage>
        <taxon>Eukaryota</taxon>
        <taxon>Viridiplantae</taxon>
        <taxon>Streptophyta</taxon>
        <taxon>Embryophyta</taxon>
        <taxon>Tracheophyta</taxon>
        <taxon>Spermatophyta</taxon>
        <taxon>Magnoliopsida</taxon>
        <taxon>eudicotyledons</taxon>
        <taxon>Gunneridae</taxon>
        <taxon>Pentapetalae</taxon>
        <taxon>rosids</taxon>
        <taxon>fabids</taxon>
        <taxon>Fabales</taxon>
        <taxon>Fabaceae</taxon>
        <taxon>Papilionoideae</taxon>
        <taxon>50 kb inversion clade</taxon>
        <taxon>NPAAA clade</taxon>
        <taxon>indigoferoid/millettioid clade</taxon>
        <taxon>Phaseoleae</taxon>
        <taxon>Glycine</taxon>
        <taxon>Glycine subgen. Soja</taxon>
    </lineage>
</organism>
<keyword evidence="1" id="KW-0472">Membrane</keyword>
<dbReference type="SUPFAM" id="SSF50129">
    <property type="entry name" value="GroES-like"/>
    <property type="match status" value="1"/>
</dbReference>
<dbReference type="GO" id="GO:0004022">
    <property type="term" value="F:alcohol dehydrogenase (NAD+) activity"/>
    <property type="evidence" value="ECO:0007669"/>
    <property type="project" value="UniProtKB-EC"/>
</dbReference>
<dbReference type="InterPro" id="IPR011032">
    <property type="entry name" value="GroES-like_sf"/>
</dbReference>
<protein>
    <submittedName>
        <fullName evidence="2">Alcohol dehydrogenase-like 4</fullName>
        <ecNumber evidence="2">1.1.1.1</ecNumber>
    </submittedName>
</protein>
<sequence length="76" mass="8568">MDGKPIFHFLNTSIFAEYTVVDSACVVKIHIDGDGDLNPYIKIKDLPYSVVAYLRVLGLLGIPLMSILVQLYQRKQ</sequence>
<reference evidence="2" key="1">
    <citation type="submission" date="2014-07" db="EMBL/GenBank/DDBJ databases">
        <title>Identification of a novel salt tolerance gene in wild soybean by whole-genome sequencing.</title>
        <authorList>
            <person name="Lam H.-M."/>
            <person name="Qi X."/>
            <person name="Li M.-W."/>
            <person name="Liu X."/>
            <person name="Xie M."/>
            <person name="Ni M."/>
            <person name="Xu X."/>
        </authorList>
    </citation>
    <scope>NUCLEOTIDE SEQUENCE [LARGE SCALE GENOMIC DNA]</scope>
    <source>
        <tissue evidence="2">Root</tissue>
    </source>
</reference>
<evidence type="ECO:0000313" key="2">
    <source>
        <dbReference type="EMBL" id="KHN13320.1"/>
    </source>
</evidence>
<name>A0A0B2PW21_GLYSO</name>
<proteinExistence type="predicted"/>
<dbReference type="Proteomes" id="UP000053555">
    <property type="component" value="Unassembled WGS sequence"/>
</dbReference>
<accession>A0A0B2PW21</accession>
<dbReference type="EC" id="1.1.1.1" evidence="2"/>